<dbReference type="RefSeq" id="WP_092590553.1">
    <property type="nucleotide sequence ID" value="NZ_FMWL01000007.1"/>
</dbReference>
<dbReference type="Proteomes" id="UP000199208">
    <property type="component" value="Unassembled WGS sequence"/>
</dbReference>
<dbReference type="PANTHER" id="PTHR40599">
    <property type="entry name" value="[CITRATE [PRO-3S]-LYASE] LIGASE"/>
    <property type="match status" value="1"/>
</dbReference>
<dbReference type="AlphaFoldDB" id="A0A1G5RZ47"/>
<protein>
    <recommendedName>
        <fullName evidence="3">[Citrate [pro-3S]-lyase] ligase</fullName>
        <ecNumber evidence="3">6.2.1.22</ecNumber>
    </recommendedName>
</protein>
<dbReference type="PROSITE" id="PS51186">
    <property type="entry name" value="GNAT"/>
    <property type="match status" value="1"/>
</dbReference>
<dbReference type="NCBIfam" id="TIGR00124">
    <property type="entry name" value="cit_ly_ligase"/>
    <property type="match status" value="1"/>
</dbReference>
<evidence type="ECO:0000313" key="5">
    <source>
        <dbReference type="EMBL" id="SCZ79394.1"/>
    </source>
</evidence>
<evidence type="ECO:0000256" key="3">
    <source>
        <dbReference type="PIRNR" id="PIRNR005751"/>
    </source>
</evidence>
<dbReference type="InterPro" id="IPR000182">
    <property type="entry name" value="GNAT_dom"/>
</dbReference>
<evidence type="ECO:0000259" key="4">
    <source>
        <dbReference type="PROSITE" id="PS51186"/>
    </source>
</evidence>
<keyword evidence="1 3" id="KW-0547">Nucleotide-binding</keyword>
<comment type="function">
    <text evidence="3">Acetylation of prosthetic group (2-(5''-phosphoribosyl)-3'-dephosphocoenzyme-A) of the gamma subunit of citrate lyase.</text>
</comment>
<dbReference type="Gene3D" id="3.40.630.30">
    <property type="match status" value="1"/>
</dbReference>
<dbReference type="PIRSF" id="PIRSF005751">
    <property type="entry name" value="Acet_citr_lig"/>
    <property type="match status" value="1"/>
</dbReference>
<keyword evidence="2 3" id="KW-0067">ATP-binding</keyword>
<dbReference type="Pfam" id="PF08218">
    <property type="entry name" value="Citrate_ly_lig"/>
    <property type="match status" value="1"/>
</dbReference>
<dbReference type="OrthoDB" id="9779753at2"/>
<dbReference type="GO" id="GO:0016747">
    <property type="term" value="F:acyltransferase activity, transferring groups other than amino-acyl groups"/>
    <property type="evidence" value="ECO:0007669"/>
    <property type="project" value="InterPro"/>
</dbReference>
<feature type="domain" description="N-acetyltransferase" evidence="4">
    <location>
        <begin position="1"/>
        <end position="124"/>
    </location>
</feature>
<dbReference type="PANTHER" id="PTHR40599:SF1">
    <property type="entry name" value="[CITRATE [PRO-3S]-LYASE] LIGASE"/>
    <property type="match status" value="1"/>
</dbReference>
<dbReference type="Gene3D" id="3.40.50.620">
    <property type="entry name" value="HUPs"/>
    <property type="match status" value="1"/>
</dbReference>
<dbReference type="SUPFAM" id="SSF52374">
    <property type="entry name" value="Nucleotidylyl transferase"/>
    <property type="match status" value="1"/>
</dbReference>
<name>A0A1G5RZ47_9FIRM</name>
<gene>
    <name evidence="5" type="ORF">SAMN03080599_01731</name>
</gene>
<keyword evidence="6" id="KW-1185">Reference proteome</keyword>
<evidence type="ECO:0000313" key="6">
    <source>
        <dbReference type="Proteomes" id="UP000199208"/>
    </source>
</evidence>
<dbReference type="SMART" id="SM00764">
    <property type="entry name" value="Citrate_ly_lig"/>
    <property type="match status" value="1"/>
</dbReference>
<dbReference type="GO" id="GO:0008771">
    <property type="term" value="F:[citrate (pro-3S)-lyase] ligase activity"/>
    <property type="evidence" value="ECO:0007669"/>
    <property type="project" value="UniProtKB-EC"/>
</dbReference>
<keyword evidence="3 5" id="KW-0436">Ligase</keyword>
<dbReference type="InterPro" id="IPR005216">
    <property type="entry name" value="Citrate_lyase_ligase"/>
</dbReference>
<dbReference type="GO" id="GO:0005524">
    <property type="term" value="F:ATP binding"/>
    <property type="evidence" value="ECO:0007669"/>
    <property type="project" value="UniProtKB-UniRule"/>
</dbReference>
<dbReference type="EC" id="6.2.1.22" evidence="3"/>
<comment type="catalytic activity">
    <reaction evidence="3">
        <text>holo-[citrate lyase ACP] + acetate + ATP = acetyl-[citrate lyase ACP] + AMP + diphosphate</text>
        <dbReference type="Rhea" id="RHEA:23788"/>
        <dbReference type="Rhea" id="RHEA-COMP:10158"/>
        <dbReference type="Rhea" id="RHEA-COMP:13710"/>
        <dbReference type="ChEBI" id="CHEBI:30089"/>
        <dbReference type="ChEBI" id="CHEBI:30616"/>
        <dbReference type="ChEBI" id="CHEBI:33019"/>
        <dbReference type="ChEBI" id="CHEBI:82683"/>
        <dbReference type="ChEBI" id="CHEBI:137976"/>
        <dbReference type="ChEBI" id="CHEBI:456215"/>
        <dbReference type="EC" id="6.2.1.22"/>
    </reaction>
</comment>
<evidence type="ECO:0000256" key="2">
    <source>
        <dbReference type="ARBA" id="ARBA00022840"/>
    </source>
</evidence>
<dbReference type="EMBL" id="FMWL01000007">
    <property type="protein sequence ID" value="SCZ79394.1"/>
    <property type="molecule type" value="Genomic_DNA"/>
</dbReference>
<sequence length="356" mass="39499">MFEERRLRRIEQAEVLLKKCGLKEPVGVDYTMGVFMAPEGRMVATGSLKGDMIQGLAVDPEVQGEDLSAKVLTHLINYAIDQGRHTLYLFTKPESAQKLSAVGFRIIAEAKPFASLLEWGTTGIDQYVAGLQKLASEDPGEAAAVVVNCNPFTLGHQYLIETAASRSRKVYVIVVEEDQSVFPFEDRIELVRKGTAHLENVAVIPGGRYVVSSLTFPSYFTRDSELATAHSAMDVTLFVKYIAPALGITKRFVGTEPYSEVTEAYNLAMKAILIPAGVELEVIERKQLMKGEETHAISASRVRRYIAEGRMEELEDHVPPSTFEYLMSIRAFDVIKKLRSSDHTGKGYLEDGSDKQ</sequence>
<proteinExistence type="predicted"/>
<dbReference type="InterPro" id="IPR016181">
    <property type="entry name" value="Acyl_CoA_acyltransferase"/>
</dbReference>
<keyword evidence="5" id="KW-0456">Lyase</keyword>
<dbReference type="GO" id="GO:0016829">
    <property type="term" value="F:lyase activity"/>
    <property type="evidence" value="ECO:0007669"/>
    <property type="project" value="UniProtKB-KW"/>
</dbReference>
<organism evidence="5 6">
    <name type="scientific">Acidaminobacter hydrogenoformans DSM 2784</name>
    <dbReference type="NCBI Taxonomy" id="1120920"/>
    <lineage>
        <taxon>Bacteria</taxon>
        <taxon>Bacillati</taxon>
        <taxon>Bacillota</taxon>
        <taxon>Clostridia</taxon>
        <taxon>Peptostreptococcales</taxon>
        <taxon>Acidaminobacteraceae</taxon>
        <taxon>Acidaminobacter</taxon>
    </lineage>
</organism>
<dbReference type="InterPro" id="IPR014729">
    <property type="entry name" value="Rossmann-like_a/b/a_fold"/>
</dbReference>
<dbReference type="SUPFAM" id="SSF55729">
    <property type="entry name" value="Acyl-CoA N-acyltransferases (Nat)"/>
    <property type="match status" value="1"/>
</dbReference>
<dbReference type="STRING" id="1120920.SAMN03080599_01731"/>
<dbReference type="InterPro" id="IPR013166">
    <property type="entry name" value="Citrate_lyase_ligase_C"/>
</dbReference>
<evidence type="ECO:0000256" key="1">
    <source>
        <dbReference type="ARBA" id="ARBA00022741"/>
    </source>
</evidence>
<reference evidence="5 6" key="1">
    <citation type="submission" date="2016-10" db="EMBL/GenBank/DDBJ databases">
        <authorList>
            <person name="de Groot N.N."/>
        </authorList>
    </citation>
    <scope>NUCLEOTIDE SEQUENCE [LARGE SCALE GENOMIC DNA]</scope>
    <source>
        <strain evidence="5 6">DSM 2784</strain>
    </source>
</reference>
<accession>A0A1G5RZ47</accession>